<accession>A0A120JVX4</accession>
<dbReference type="Proteomes" id="UP000063387">
    <property type="component" value="Chromosome"/>
</dbReference>
<evidence type="ECO:0000313" key="2">
    <source>
        <dbReference type="Proteomes" id="UP000063387"/>
    </source>
</evidence>
<protein>
    <submittedName>
        <fullName evidence="1">Uncharacterized protein</fullName>
    </submittedName>
</protein>
<reference evidence="1 2" key="2">
    <citation type="submission" date="2016-02" db="EMBL/GenBank/DDBJ databases">
        <authorList>
            <person name="Wen L."/>
            <person name="He K."/>
            <person name="Yang H."/>
        </authorList>
    </citation>
    <scope>NUCLEOTIDE SEQUENCE [LARGE SCALE GENOMIC DNA]</scope>
    <source>
        <strain evidence="1 2">AGD 8-3</strain>
    </source>
</reference>
<dbReference type="STRING" id="507626.LOKO_01464"/>
<dbReference type="PATRIC" id="fig|507626.3.peg.1449"/>
<reference evidence="1 2" key="1">
    <citation type="journal article" date="2016" name="Genome Announc.">
        <title>Draft Genome Sequence of 'Halomonas chromatireducens' Strain AGD 8-3, a Haloalkaliphilic Chromate- and Selenite-Reducing Gammaproteobacterium.</title>
        <authorList>
            <person name="Sharko F.S."/>
            <person name="Shapovalova A.A."/>
            <person name="Tsygankova S.V."/>
            <person name="Komova A.V."/>
            <person name="Boulygina E.S."/>
            <person name="Teslyuk A.B."/>
            <person name="Gotovtsev P.M."/>
            <person name="Namsaraev Z.B."/>
            <person name="Khijniak T.V."/>
            <person name="Nedoluzhko A.V."/>
            <person name="Vasilov R.G."/>
        </authorList>
    </citation>
    <scope>NUCLEOTIDE SEQUENCE [LARGE SCALE GENOMIC DNA]</scope>
    <source>
        <strain evidence="1 2">AGD 8-3</strain>
    </source>
</reference>
<name>A0A120JVX4_9GAMM</name>
<dbReference type="AlphaFoldDB" id="A0A120JVX4"/>
<dbReference type="OrthoDB" id="9795056at2"/>
<dbReference type="RefSeq" id="WP_066446987.1">
    <property type="nucleotide sequence ID" value="NZ_CP014226.1"/>
</dbReference>
<dbReference type="InterPro" id="IPR047114">
    <property type="entry name" value="YciF"/>
</dbReference>
<evidence type="ECO:0000313" key="1">
    <source>
        <dbReference type="EMBL" id="AMD00532.1"/>
    </source>
</evidence>
<dbReference type="PANTHER" id="PTHR30565:SF9">
    <property type="entry name" value="PROTEIN YCIF"/>
    <property type="match status" value="1"/>
</dbReference>
<dbReference type="SUPFAM" id="SSF47240">
    <property type="entry name" value="Ferritin-like"/>
    <property type="match status" value="1"/>
</dbReference>
<dbReference type="InterPro" id="IPR009078">
    <property type="entry name" value="Ferritin-like_SF"/>
</dbReference>
<dbReference type="PANTHER" id="PTHR30565">
    <property type="entry name" value="PROTEIN YCIF"/>
    <property type="match status" value="1"/>
</dbReference>
<gene>
    <name evidence="1" type="ORF">LOKO_01464</name>
</gene>
<dbReference type="Pfam" id="PF05974">
    <property type="entry name" value="DUF892"/>
    <property type="match status" value="1"/>
</dbReference>
<sequence>MNIKSANELFVRLLSEANSGEKQMTRALPKMARAAHDPKLVDAFKEHLEETQGQLERIEKAADSIPEIRVKRIKCYAMESLIEEGQELIESTEKGPVRDAGMIGAAQKVEHFEIAAYGTLCELAEQLGYTKAKEILAETLKEEKAADDKLSKLAKADVNRKAG</sequence>
<dbReference type="KEGG" id="hco:LOKO_01464"/>
<keyword evidence="2" id="KW-1185">Reference proteome</keyword>
<dbReference type="EMBL" id="CP014226">
    <property type="protein sequence ID" value="AMD00532.1"/>
    <property type="molecule type" value="Genomic_DNA"/>
</dbReference>
<dbReference type="InterPro" id="IPR012347">
    <property type="entry name" value="Ferritin-like"/>
</dbReference>
<dbReference type="InterPro" id="IPR010287">
    <property type="entry name" value="DUF892_YciF-like"/>
</dbReference>
<organism evidence="1 2">
    <name type="scientific">Halomonas chromatireducens</name>
    <dbReference type="NCBI Taxonomy" id="507626"/>
    <lineage>
        <taxon>Bacteria</taxon>
        <taxon>Pseudomonadati</taxon>
        <taxon>Pseudomonadota</taxon>
        <taxon>Gammaproteobacteria</taxon>
        <taxon>Oceanospirillales</taxon>
        <taxon>Halomonadaceae</taxon>
        <taxon>Halomonas</taxon>
    </lineage>
</organism>
<proteinExistence type="predicted"/>
<dbReference type="CDD" id="cd07909">
    <property type="entry name" value="YciF"/>
    <property type="match status" value="1"/>
</dbReference>
<dbReference type="Gene3D" id="1.20.1260.10">
    <property type="match status" value="1"/>
</dbReference>